<protein>
    <submittedName>
        <fullName evidence="1">Uncharacterized protein</fullName>
    </submittedName>
</protein>
<keyword evidence="2" id="KW-1185">Reference proteome</keyword>
<name>A0ABW8U8J1_9GAMM</name>
<dbReference type="EMBL" id="JBJJXE010000006">
    <property type="protein sequence ID" value="MFL1732389.1"/>
    <property type="molecule type" value="Genomic_DNA"/>
</dbReference>
<evidence type="ECO:0000313" key="2">
    <source>
        <dbReference type="Proteomes" id="UP001624684"/>
    </source>
</evidence>
<evidence type="ECO:0000313" key="1">
    <source>
        <dbReference type="EMBL" id="MFL1732389.1"/>
    </source>
</evidence>
<organism evidence="1 2">
    <name type="scientific">Moraxella oculi</name>
    <dbReference type="NCBI Taxonomy" id="2940516"/>
    <lineage>
        <taxon>Bacteria</taxon>
        <taxon>Pseudomonadati</taxon>
        <taxon>Pseudomonadota</taxon>
        <taxon>Gammaproteobacteria</taxon>
        <taxon>Moraxellales</taxon>
        <taxon>Moraxellaceae</taxon>
        <taxon>Moraxella</taxon>
    </lineage>
</organism>
<reference evidence="1 2" key="1">
    <citation type="submission" date="2024-11" db="EMBL/GenBank/DDBJ databases">
        <title>First Report of Moraxella oculi in Brazil in an Infectious Bovine Keratoconjunctivitis Outbreak.</title>
        <authorList>
            <person name="Carvalho C.V."/>
            <person name="Domingues R."/>
            <person name="Coutinho C."/>
            <person name="Honorio N.T.B.S."/>
            <person name="Faza D.R.L.R."/>
            <person name="Carvalho W.A."/>
            <person name="Machado A.B.F."/>
            <person name="Martins M.F."/>
            <person name="Gaspar E.B."/>
        </authorList>
    </citation>
    <scope>NUCLEOTIDE SEQUENCE [LARGE SCALE GENOMIC DNA]</scope>
    <source>
        <strain evidence="1 2">2117LE</strain>
    </source>
</reference>
<gene>
    <name evidence="1" type="ORF">ACJHVH_05185</name>
</gene>
<dbReference type="RefSeq" id="WP_407069036.1">
    <property type="nucleotide sequence ID" value="NZ_JBJJXE010000006.1"/>
</dbReference>
<comment type="caution">
    <text evidence="1">The sequence shown here is derived from an EMBL/GenBank/DDBJ whole genome shotgun (WGS) entry which is preliminary data.</text>
</comment>
<sequence length="44" mass="4953">MSFDKIIQSLPVMQMLLDSRGVVHSAKNDALAVALSFLILYRFL</sequence>
<accession>A0ABW8U8J1</accession>
<proteinExistence type="predicted"/>
<dbReference type="Proteomes" id="UP001624684">
    <property type="component" value="Unassembled WGS sequence"/>
</dbReference>